<dbReference type="PANTHER" id="PTHR10961">
    <property type="entry name" value="PEROXISOMAL SARCOSINE OXIDASE"/>
    <property type="match status" value="1"/>
</dbReference>
<dbReference type="SUPFAM" id="SSF51905">
    <property type="entry name" value="FAD/NAD(P)-binding domain"/>
    <property type="match status" value="1"/>
</dbReference>
<feature type="compositionally biased region" description="Low complexity" evidence="6">
    <location>
        <begin position="1"/>
        <end position="17"/>
    </location>
</feature>
<dbReference type="GO" id="GO:0050031">
    <property type="term" value="F:L-pipecolate oxidase activity"/>
    <property type="evidence" value="ECO:0007669"/>
    <property type="project" value="TreeGrafter"/>
</dbReference>
<comment type="similarity">
    <text evidence="2">Belongs to the MSOX/MTOX family.</text>
</comment>
<feature type="domain" description="FAD dependent oxidoreductase" evidence="7">
    <location>
        <begin position="37"/>
        <end position="456"/>
    </location>
</feature>
<dbReference type="EMBL" id="JAULSR010000002">
    <property type="protein sequence ID" value="KAK0628990.1"/>
    <property type="molecule type" value="Genomic_DNA"/>
</dbReference>
<dbReference type="InterPro" id="IPR045170">
    <property type="entry name" value="MTOX"/>
</dbReference>
<evidence type="ECO:0000256" key="2">
    <source>
        <dbReference type="ARBA" id="ARBA00010989"/>
    </source>
</evidence>
<evidence type="ECO:0000256" key="5">
    <source>
        <dbReference type="ARBA" id="ARBA00023002"/>
    </source>
</evidence>
<comment type="cofactor">
    <cofactor evidence="1">
        <name>FAD</name>
        <dbReference type="ChEBI" id="CHEBI:57692"/>
    </cofactor>
</comment>
<reference evidence="8" key="1">
    <citation type="submission" date="2023-06" db="EMBL/GenBank/DDBJ databases">
        <title>Genome-scale phylogeny and comparative genomics of the fungal order Sordariales.</title>
        <authorList>
            <consortium name="Lawrence Berkeley National Laboratory"/>
            <person name="Hensen N."/>
            <person name="Bonometti L."/>
            <person name="Westerberg I."/>
            <person name="Brannstrom I.O."/>
            <person name="Guillou S."/>
            <person name="Cros-Aarteil S."/>
            <person name="Calhoun S."/>
            <person name="Haridas S."/>
            <person name="Kuo A."/>
            <person name="Mondo S."/>
            <person name="Pangilinan J."/>
            <person name="Riley R."/>
            <person name="LaButti K."/>
            <person name="Andreopoulos B."/>
            <person name="Lipzen A."/>
            <person name="Chen C."/>
            <person name="Yanf M."/>
            <person name="Daum C."/>
            <person name="Ng V."/>
            <person name="Clum A."/>
            <person name="Steindorff A."/>
            <person name="Ohm R."/>
            <person name="Martin F."/>
            <person name="Silar P."/>
            <person name="Natvig D."/>
            <person name="Lalanne C."/>
            <person name="Gautier V."/>
            <person name="Ament-velasquez S.L."/>
            <person name="Kruys A."/>
            <person name="Hutchinson M.I."/>
            <person name="Powell A.J."/>
            <person name="Barry K."/>
            <person name="Miller A.N."/>
            <person name="Grigoriev I.V."/>
            <person name="Debuchy R."/>
            <person name="Gladieux P."/>
            <person name="Thoren M.H."/>
            <person name="Johannesson H."/>
        </authorList>
    </citation>
    <scope>NUCLEOTIDE SEQUENCE</scope>
    <source>
        <strain evidence="8">SMH3391-2</strain>
    </source>
</reference>
<name>A0AA39X885_9PEZI</name>
<evidence type="ECO:0000256" key="6">
    <source>
        <dbReference type="SAM" id="MobiDB-lite"/>
    </source>
</evidence>
<keyword evidence="5" id="KW-0560">Oxidoreductase</keyword>
<dbReference type="Gene3D" id="3.30.9.10">
    <property type="entry name" value="D-Amino Acid Oxidase, subunit A, domain 2"/>
    <property type="match status" value="1"/>
</dbReference>
<dbReference type="GO" id="GO:0004657">
    <property type="term" value="F:proline dehydrogenase activity"/>
    <property type="evidence" value="ECO:0007669"/>
    <property type="project" value="TreeGrafter"/>
</dbReference>
<evidence type="ECO:0000313" key="8">
    <source>
        <dbReference type="EMBL" id="KAK0628990.1"/>
    </source>
</evidence>
<dbReference type="GO" id="GO:0008115">
    <property type="term" value="F:sarcosine oxidase activity"/>
    <property type="evidence" value="ECO:0007669"/>
    <property type="project" value="TreeGrafter"/>
</dbReference>
<dbReference type="Gene3D" id="3.50.50.60">
    <property type="entry name" value="FAD/NAD(P)-binding domain"/>
    <property type="match status" value="1"/>
</dbReference>
<evidence type="ECO:0000256" key="3">
    <source>
        <dbReference type="ARBA" id="ARBA00022630"/>
    </source>
</evidence>
<evidence type="ECO:0000259" key="7">
    <source>
        <dbReference type="Pfam" id="PF01266"/>
    </source>
</evidence>
<dbReference type="AlphaFoldDB" id="A0AA39X885"/>
<evidence type="ECO:0000313" key="9">
    <source>
        <dbReference type="Proteomes" id="UP001174934"/>
    </source>
</evidence>
<dbReference type="Proteomes" id="UP001174934">
    <property type="component" value="Unassembled WGS sequence"/>
</dbReference>
<feature type="region of interest" description="Disordered" evidence="6">
    <location>
        <begin position="1"/>
        <end position="33"/>
    </location>
</feature>
<organism evidence="8 9">
    <name type="scientific">Bombardia bombarda</name>
    <dbReference type="NCBI Taxonomy" id="252184"/>
    <lineage>
        <taxon>Eukaryota</taxon>
        <taxon>Fungi</taxon>
        <taxon>Dikarya</taxon>
        <taxon>Ascomycota</taxon>
        <taxon>Pezizomycotina</taxon>
        <taxon>Sordariomycetes</taxon>
        <taxon>Sordariomycetidae</taxon>
        <taxon>Sordariales</taxon>
        <taxon>Lasiosphaeriaceae</taxon>
        <taxon>Bombardia</taxon>
    </lineage>
</organism>
<gene>
    <name evidence="8" type="ORF">B0T17DRAFT_173284</name>
</gene>
<keyword evidence="9" id="KW-1185">Reference proteome</keyword>
<dbReference type="InterPro" id="IPR036188">
    <property type="entry name" value="FAD/NAD-bd_sf"/>
</dbReference>
<sequence length="532" mass="56523">MATSFSPPSSSHSSSSSPLPPPSHPPPPTSFSPPSSILIIGSGVFGLSTAWALARRDVFSQCSITVVDRSGGNDDDVVFPARDAASIDTSRIIRADYPDPAYAALAAEAQVEWRKQSKPTDLGAQGRYNESGLVLVADGVPPSPPTASSHQPPATPTAAIDKTKLTGMDYARCSWANVLSLASSDPDLAQHIRELPNPAAIAEAVATGGGSSGSWGYINQGSGWADAAASMAWLFDKVQQTGRVTFVAGTVAALEHTGTVVTGAKLADGRVMSADLVVLAAGAWTGDLVDMSGRAIATGQVLGYMDITEDEQQQLSKMPVVLNLSTGLFVIPPANRVLKVARHAYGYVNPTTLATAPLSSTTSYTASRPLTQASDPTLSIPAEGEEDIRRALQEMVPLPSLRDCPFTKTRLCWYSDTATADFLIDYHPEWQGLFVACGDSGHAFKFMPVIGDKIADCITRSCPPEFRGKWDWKQVSGDEAVITEDGSRGGMRGLVLADELRKTKTSSLDDGYEGYESEESLNDLCGWRGDYR</sequence>
<dbReference type="GO" id="GO:0050660">
    <property type="term" value="F:flavin adenine dinucleotide binding"/>
    <property type="evidence" value="ECO:0007669"/>
    <property type="project" value="InterPro"/>
</dbReference>
<proteinExistence type="inferred from homology"/>
<evidence type="ECO:0000256" key="1">
    <source>
        <dbReference type="ARBA" id="ARBA00001974"/>
    </source>
</evidence>
<feature type="compositionally biased region" description="Pro residues" evidence="6">
    <location>
        <begin position="18"/>
        <end position="31"/>
    </location>
</feature>
<comment type="caution">
    <text evidence="8">The sequence shown here is derived from an EMBL/GenBank/DDBJ whole genome shotgun (WGS) entry which is preliminary data.</text>
</comment>
<protein>
    <submittedName>
        <fullName evidence="8">Fructosyl amino acid protein</fullName>
    </submittedName>
</protein>
<accession>A0AA39X885</accession>
<keyword evidence="3" id="KW-0285">Flavoprotein</keyword>
<dbReference type="Pfam" id="PF01266">
    <property type="entry name" value="DAO"/>
    <property type="match status" value="1"/>
</dbReference>
<dbReference type="InterPro" id="IPR006076">
    <property type="entry name" value="FAD-dep_OxRdtase"/>
</dbReference>
<evidence type="ECO:0000256" key="4">
    <source>
        <dbReference type="ARBA" id="ARBA00022827"/>
    </source>
</evidence>
<keyword evidence="4" id="KW-0274">FAD</keyword>
<dbReference type="PANTHER" id="PTHR10961:SF46">
    <property type="entry name" value="PEROXISOMAL SARCOSINE OXIDASE"/>
    <property type="match status" value="1"/>
</dbReference>